<name>A0A7W7CBH5_9PSEU</name>
<dbReference type="EMBL" id="JACHMH010000001">
    <property type="protein sequence ID" value="MBB4676818.1"/>
    <property type="molecule type" value="Genomic_DNA"/>
</dbReference>
<keyword evidence="2" id="KW-1185">Reference proteome</keyword>
<gene>
    <name evidence="1" type="ORF">HNR67_002936</name>
</gene>
<dbReference type="Gene3D" id="3.40.50.720">
    <property type="entry name" value="NAD(P)-binding Rossmann-like Domain"/>
    <property type="match status" value="1"/>
</dbReference>
<protein>
    <submittedName>
        <fullName evidence="1">NAD(P)-dependent dehydrogenase (Short-subunit alcohol dehydrogenase family)</fullName>
    </submittedName>
</protein>
<dbReference type="SUPFAM" id="SSF51735">
    <property type="entry name" value="NAD(P)-binding Rossmann-fold domains"/>
    <property type="match status" value="1"/>
</dbReference>
<sequence length="49" mass="5172">MSRIVLITGANRGIGLATARLLAAEGDRVIMTGRDPDAIRTRSAPPPRS</sequence>
<dbReference type="Proteomes" id="UP000533598">
    <property type="component" value="Unassembled WGS sequence"/>
</dbReference>
<evidence type="ECO:0000313" key="2">
    <source>
        <dbReference type="Proteomes" id="UP000533598"/>
    </source>
</evidence>
<dbReference type="InterPro" id="IPR002347">
    <property type="entry name" value="SDR_fam"/>
</dbReference>
<accession>A0A7W7CBH5</accession>
<dbReference type="InterPro" id="IPR036291">
    <property type="entry name" value="NAD(P)-bd_dom_sf"/>
</dbReference>
<organism evidence="1 2">
    <name type="scientific">Crossiella cryophila</name>
    <dbReference type="NCBI Taxonomy" id="43355"/>
    <lineage>
        <taxon>Bacteria</taxon>
        <taxon>Bacillati</taxon>
        <taxon>Actinomycetota</taxon>
        <taxon>Actinomycetes</taxon>
        <taxon>Pseudonocardiales</taxon>
        <taxon>Pseudonocardiaceae</taxon>
        <taxon>Crossiella</taxon>
    </lineage>
</organism>
<comment type="caution">
    <text evidence="1">The sequence shown here is derived from an EMBL/GenBank/DDBJ whole genome shotgun (WGS) entry which is preliminary data.</text>
</comment>
<reference evidence="1 2" key="1">
    <citation type="submission" date="2020-08" db="EMBL/GenBank/DDBJ databases">
        <title>Sequencing the genomes of 1000 actinobacteria strains.</title>
        <authorList>
            <person name="Klenk H.-P."/>
        </authorList>
    </citation>
    <scope>NUCLEOTIDE SEQUENCE [LARGE SCALE GENOMIC DNA]</scope>
    <source>
        <strain evidence="1 2">DSM 44230</strain>
    </source>
</reference>
<dbReference type="AlphaFoldDB" id="A0A7W7CBH5"/>
<proteinExistence type="predicted"/>
<dbReference type="Pfam" id="PF00106">
    <property type="entry name" value="adh_short"/>
    <property type="match status" value="1"/>
</dbReference>
<dbReference type="RefSeq" id="WP_281403235.1">
    <property type="nucleotide sequence ID" value="NZ_BAAAUI010000012.1"/>
</dbReference>
<evidence type="ECO:0000313" key="1">
    <source>
        <dbReference type="EMBL" id="MBB4676818.1"/>
    </source>
</evidence>